<feature type="domain" description="GPI inositol-deacylase PGAP1-like alpha/beta" evidence="11">
    <location>
        <begin position="123"/>
        <end position="367"/>
    </location>
</feature>
<comment type="subcellular location">
    <subcellularLocation>
        <location evidence="1">Endoplasmic reticulum membrane</location>
        <topology evidence="1">Multi-pass membrane protein</topology>
    </subcellularLocation>
</comment>
<keyword evidence="9 10" id="KW-0472">Membrane</keyword>
<evidence type="ECO:0000256" key="6">
    <source>
        <dbReference type="ARBA" id="ARBA00022824"/>
    </source>
</evidence>
<evidence type="ECO:0000313" key="14">
    <source>
        <dbReference type="Proteomes" id="UP001498771"/>
    </source>
</evidence>
<dbReference type="InterPro" id="IPR039529">
    <property type="entry name" value="PGAP1/BST1"/>
</dbReference>
<dbReference type="EMBL" id="JBBJBU010000001">
    <property type="protein sequence ID" value="KAK7207132.1"/>
    <property type="molecule type" value="Genomic_DNA"/>
</dbReference>
<keyword evidence="5 10" id="KW-0378">Hydrolase</keyword>
<dbReference type="Pfam" id="PF07819">
    <property type="entry name" value="PGAP1"/>
    <property type="match status" value="1"/>
</dbReference>
<name>A0ABR1FBJ8_9ASCO</name>
<dbReference type="Proteomes" id="UP001498771">
    <property type="component" value="Unassembled WGS sequence"/>
</dbReference>
<dbReference type="EC" id="3.1.-.-" evidence="10"/>
<dbReference type="RefSeq" id="XP_064770165.1">
    <property type="nucleotide sequence ID" value="XM_064915151.1"/>
</dbReference>
<feature type="transmembrane region" description="Helical" evidence="10">
    <location>
        <begin position="842"/>
        <end position="866"/>
    </location>
</feature>
<evidence type="ECO:0000259" key="12">
    <source>
        <dbReference type="Pfam" id="PF25140"/>
    </source>
</evidence>
<evidence type="ECO:0000259" key="11">
    <source>
        <dbReference type="Pfam" id="PF07819"/>
    </source>
</evidence>
<feature type="transmembrane region" description="Helical" evidence="10">
    <location>
        <begin position="1100"/>
        <end position="1120"/>
    </location>
</feature>
<dbReference type="PANTHER" id="PTHR15495">
    <property type="entry name" value="NEGATIVE REGULATOR OF VESICLE FORMATION-RELATED"/>
    <property type="match status" value="1"/>
</dbReference>
<proteinExistence type="inferred from homology"/>
<keyword evidence="14" id="KW-1185">Reference proteome</keyword>
<dbReference type="Gene3D" id="3.40.50.1820">
    <property type="entry name" value="alpha/beta hydrolase"/>
    <property type="match status" value="1"/>
</dbReference>
<dbReference type="PANTHER" id="PTHR15495:SF7">
    <property type="entry name" value="GPI INOSITOL-DEACYLASE"/>
    <property type="match status" value="1"/>
</dbReference>
<feature type="transmembrane region" description="Helical" evidence="10">
    <location>
        <begin position="732"/>
        <end position="750"/>
    </location>
</feature>
<evidence type="ECO:0000256" key="2">
    <source>
        <dbReference type="ARBA" id="ARBA00006931"/>
    </source>
</evidence>
<evidence type="ECO:0000256" key="1">
    <source>
        <dbReference type="ARBA" id="ARBA00004477"/>
    </source>
</evidence>
<dbReference type="InterPro" id="IPR029058">
    <property type="entry name" value="AB_hydrolase_fold"/>
</dbReference>
<feature type="transmembrane region" description="Helical" evidence="10">
    <location>
        <begin position="1037"/>
        <end position="1055"/>
    </location>
</feature>
<organism evidence="13 14">
    <name type="scientific">Myxozyma melibiosi</name>
    <dbReference type="NCBI Taxonomy" id="54550"/>
    <lineage>
        <taxon>Eukaryota</taxon>
        <taxon>Fungi</taxon>
        <taxon>Dikarya</taxon>
        <taxon>Ascomycota</taxon>
        <taxon>Saccharomycotina</taxon>
        <taxon>Lipomycetes</taxon>
        <taxon>Lipomycetales</taxon>
        <taxon>Lipomycetaceae</taxon>
        <taxon>Myxozyma</taxon>
    </lineage>
</organism>
<sequence>MSAPPSPVTPASARPPKLPARLLPSSKYFRRRSSVQQLQYVASSSVAGTYYRTFSVVVFTAIVLCLMLYSSLRRQVDSKGCNPAFYSPSYAKIKSFDTDHTRFASKYSLFLYREQTLDNTREPRGVPVLFIPGNAGSYKQVREIAAEAAHQYYDALFAKGTFRDDPGSSSLDFFTADFNEDFTAFHGHTLLDQAEYLNDAIAFILSLYSPSRNENGDDTPLPRSVILIGHSMGGIVARTMLTLPNYRPDSVNTIITLSTPHVVPPATFDWDIVNIFEKINQYWRKSYSDDLVGKNPLASVSLISITGGKLDAIVPSDFTSVSSLLPSTNGFTVFTSSIPNVWTGVDHLAVVWCNQLRRAIAQALLHVVDTREPTQTKSLEARMEVFRSQFLTGLEPEVAKKAPLALGHDTLLRVQDTPSIISKQRQKRLTLRGLGSYRRPQVHLLPIPADLSESKDDILSILTDQTLELDGKDQRVDIFLCQSSHRNTFDSDYLHTFNNVLDFSKPDSKTLTFVCSNMAQDKVVLPASTRDSKFAHDGSVFSYVQYRMGDLFKYQYVAVVDSYADETSGFVTMEMIDSTAYKYDMHLDLKSSLSGDLTISLPSGRAGFSEVTLSGLSNSLISYKLDLAPSKCADSEMFAPLIRQFLSDPHESKYFPNARKIQIGFHGAAPFVPLTSLPGGSFSEQQQTLKLQIWRDPTTACGERDEQVTLRVSVDMLGSLGNLVIRYRTATAALPLAIVGMVMLMQFNIYDASGTFITFGAALEAFIGKALPILCLVSASFIALSPHLFPTSTLPFMDPADQPAGSSDADASINDRPVYRIIRDNDLFLGISDPRLCLLGPLLFTLATGLCIVVYYVVAIVLLFIATTLDCLDAMKLQASPPAGTDSPPTAPSQTIPRVLTSRERVGKFFSSTLLLRFFAFLLTQLFVGLYNFVSMLAVFSGGKRLITIFTLLLIVSAYVPFQFAFIVVFIVHINTCIKSLRTQSYQYGLSERFSPMFSNFAVSILMLMIWILPINIPLLVVWIHNLSVKWTTPFSSHHNLLSIMPIILLVENMISGKMLPRNTQVKQQIVTKILLVYLIVYSCLHGILNAYWLHHIVNIFALWLFIVYLELLSGGNYSYNSERSGNGSGEVDSELAMKLPQTSFGSSSVIATVPTSASSTATTLQASCGSSTTVTSYFDRKLERVPSMNGKQ</sequence>
<dbReference type="Pfam" id="PF25140">
    <property type="entry name" value="PGAP1_TMD"/>
    <property type="match status" value="1"/>
</dbReference>
<feature type="transmembrane region" description="Helical" evidence="10">
    <location>
        <begin position="1001"/>
        <end position="1025"/>
    </location>
</feature>
<gene>
    <name evidence="13" type="ORF">BZA70DRAFT_4997</name>
</gene>
<reference evidence="13 14" key="1">
    <citation type="submission" date="2024-03" db="EMBL/GenBank/DDBJ databases">
        <title>Genome-scale model development and genomic sequencing of the oleaginous clade Lipomyces.</title>
        <authorList>
            <consortium name="Lawrence Berkeley National Laboratory"/>
            <person name="Czajka J.J."/>
            <person name="Han Y."/>
            <person name="Kim J."/>
            <person name="Mondo S.J."/>
            <person name="Hofstad B.A."/>
            <person name="Robles A."/>
            <person name="Haridas S."/>
            <person name="Riley R."/>
            <person name="LaButti K."/>
            <person name="Pangilinan J."/>
            <person name="Andreopoulos W."/>
            <person name="Lipzen A."/>
            <person name="Yan J."/>
            <person name="Wang M."/>
            <person name="Ng V."/>
            <person name="Grigoriev I.V."/>
            <person name="Spatafora J.W."/>
            <person name="Magnuson J.K."/>
            <person name="Baker S.E."/>
            <person name="Pomraning K.R."/>
        </authorList>
    </citation>
    <scope>NUCLEOTIDE SEQUENCE [LARGE SCALE GENOMIC DNA]</scope>
    <source>
        <strain evidence="13 14">Phaff 52-87</strain>
    </source>
</reference>
<evidence type="ECO:0000256" key="5">
    <source>
        <dbReference type="ARBA" id="ARBA00022801"/>
    </source>
</evidence>
<evidence type="ECO:0000256" key="7">
    <source>
        <dbReference type="ARBA" id="ARBA00022927"/>
    </source>
</evidence>
<evidence type="ECO:0000313" key="13">
    <source>
        <dbReference type="EMBL" id="KAK7207132.1"/>
    </source>
</evidence>
<keyword evidence="7 10" id="KW-0653">Protein transport</keyword>
<dbReference type="GeneID" id="90040663"/>
<evidence type="ECO:0000256" key="9">
    <source>
        <dbReference type="ARBA" id="ARBA00023136"/>
    </source>
</evidence>
<keyword evidence="3 10" id="KW-0813">Transport</keyword>
<feature type="domain" description="GPI inositol-deacylase transmembrane" evidence="12">
    <location>
        <begin position="731"/>
        <end position="1109"/>
    </location>
</feature>
<comment type="caution">
    <text evidence="13">The sequence shown here is derived from an EMBL/GenBank/DDBJ whole genome shotgun (WGS) entry which is preliminary data.</text>
</comment>
<feature type="transmembrane region" description="Helical" evidence="10">
    <location>
        <begin position="1075"/>
        <end position="1094"/>
    </location>
</feature>
<keyword evidence="6 10" id="KW-0256">Endoplasmic reticulum</keyword>
<comment type="function">
    <text evidence="10">Involved in inositol deacylation of GPI-anchored proteins which plays important roles in the quality control and ER-associated degradation of GPI-anchored proteins.</text>
</comment>
<keyword evidence="4 10" id="KW-0812">Transmembrane</keyword>
<evidence type="ECO:0000256" key="4">
    <source>
        <dbReference type="ARBA" id="ARBA00022692"/>
    </source>
</evidence>
<dbReference type="InterPro" id="IPR056824">
    <property type="entry name" value="PGAP1_TMD"/>
</dbReference>
<accession>A0ABR1FBJ8</accession>
<comment type="similarity">
    <text evidence="2 10">Belongs to the GPI inositol-deacylase family.</text>
</comment>
<dbReference type="SUPFAM" id="SSF53474">
    <property type="entry name" value="alpha/beta-Hydrolases"/>
    <property type="match status" value="1"/>
</dbReference>
<feature type="transmembrane region" description="Helical" evidence="10">
    <location>
        <begin position="914"/>
        <end position="934"/>
    </location>
</feature>
<evidence type="ECO:0000256" key="8">
    <source>
        <dbReference type="ARBA" id="ARBA00022989"/>
    </source>
</evidence>
<keyword evidence="8 10" id="KW-1133">Transmembrane helix</keyword>
<feature type="transmembrane region" description="Helical" evidence="10">
    <location>
        <begin position="770"/>
        <end position="789"/>
    </location>
</feature>
<evidence type="ECO:0000256" key="3">
    <source>
        <dbReference type="ARBA" id="ARBA00022448"/>
    </source>
</evidence>
<feature type="transmembrane region" description="Helical" evidence="10">
    <location>
        <begin position="946"/>
        <end position="972"/>
    </location>
</feature>
<protein>
    <recommendedName>
        <fullName evidence="10">GPI inositol-deacylase</fullName>
        <ecNumber evidence="10">3.1.-.-</ecNumber>
    </recommendedName>
</protein>
<dbReference type="Pfam" id="PF25141">
    <property type="entry name" value="PGAP1_2nd"/>
    <property type="match status" value="1"/>
</dbReference>
<evidence type="ECO:0000256" key="10">
    <source>
        <dbReference type="RuleBase" id="RU365011"/>
    </source>
</evidence>
<dbReference type="InterPro" id="IPR012908">
    <property type="entry name" value="PGAP1-ab_dom-like"/>
</dbReference>